<name>A0A381NIY2_9ZZZZ</name>
<dbReference type="SMART" id="SM00829">
    <property type="entry name" value="PKS_ER"/>
    <property type="match status" value="1"/>
</dbReference>
<keyword evidence="3" id="KW-0862">Zinc</keyword>
<evidence type="ECO:0000256" key="5">
    <source>
        <dbReference type="ARBA" id="ARBA00023027"/>
    </source>
</evidence>
<evidence type="ECO:0000256" key="4">
    <source>
        <dbReference type="ARBA" id="ARBA00023002"/>
    </source>
</evidence>
<dbReference type="Gene3D" id="3.40.50.720">
    <property type="entry name" value="NAD(P)-binding Rossmann-like Domain"/>
    <property type="match status" value="1"/>
</dbReference>
<keyword evidence="4" id="KW-0560">Oxidoreductase</keyword>
<dbReference type="InterPro" id="IPR011032">
    <property type="entry name" value="GroES-like_sf"/>
</dbReference>
<dbReference type="AlphaFoldDB" id="A0A381NIY2"/>
<evidence type="ECO:0000256" key="2">
    <source>
        <dbReference type="ARBA" id="ARBA00022723"/>
    </source>
</evidence>
<evidence type="ECO:0000256" key="3">
    <source>
        <dbReference type="ARBA" id="ARBA00022833"/>
    </source>
</evidence>
<evidence type="ECO:0000256" key="1">
    <source>
        <dbReference type="ARBA" id="ARBA00001947"/>
    </source>
</evidence>
<evidence type="ECO:0000313" key="7">
    <source>
        <dbReference type="EMBL" id="SUZ54566.1"/>
    </source>
</evidence>
<feature type="domain" description="Enoyl reductase (ER)" evidence="6">
    <location>
        <begin position="1"/>
        <end position="344"/>
    </location>
</feature>
<dbReference type="GO" id="GO:0008270">
    <property type="term" value="F:zinc ion binding"/>
    <property type="evidence" value="ECO:0007669"/>
    <property type="project" value="InterPro"/>
</dbReference>
<dbReference type="Gene3D" id="3.90.180.10">
    <property type="entry name" value="Medium-chain alcohol dehydrogenases, catalytic domain"/>
    <property type="match status" value="1"/>
</dbReference>
<feature type="non-terminal residue" evidence="7">
    <location>
        <position position="1"/>
    </location>
</feature>
<gene>
    <name evidence="7" type="ORF">METZ01_LOCUS7420</name>
</gene>
<sequence>VIEEVELLPPRAGEVQVKLNACAICHSDILYADGAWGGELPAIYGHEASGVVGTMGPGVTNVQPGDHVLVTLIRSCGTCHYCAQGERVRCETVFPLDEQSPLLTADGKPIVQGLRTGAFAETVVVDSSQLAPIPKDIPLDSASVLSCGVITGFGAVVNTAQVTSGSSVVIIGTGGVGLNSVQGAAIAGAESVIALDISEAKLNAARKFGATHTVNVEQENARKSIRNMTSGRGADYVFVTVGDKSAIEQGFKLLRKGGTLVIVGMTADGVMIEFDACAFASVEKRLLGSKMGSTRLAIDIPWYISLYQQERLKLDELISGRYPLVQINEAIADVSQGDSLRNVIVF</sequence>
<dbReference type="SUPFAM" id="SSF50129">
    <property type="entry name" value="GroES-like"/>
    <property type="match status" value="2"/>
</dbReference>
<dbReference type="GO" id="GO:0005829">
    <property type="term" value="C:cytosol"/>
    <property type="evidence" value="ECO:0007669"/>
    <property type="project" value="TreeGrafter"/>
</dbReference>
<proteinExistence type="predicted"/>
<dbReference type="GO" id="GO:0051903">
    <property type="term" value="F:S-(hydroxymethyl)glutathione dehydrogenase [NAD(P)+] activity"/>
    <property type="evidence" value="ECO:0007669"/>
    <property type="project" value="TreeGrafter"/>
</dbReference>
<dbReference type="GO" id="GO:0046294">
    <property type="term" value="P:formaldehyde catabolic process"/>
    <property type="evidence" value="ECO:0007669"/>
    <property type="project" value="TreeGrafter"/>
</dbReference>
<dbReference type="InterPro" id="IPR002328">
    <property type="entry name" value="ADH_Zn_CS"/>
</dbReference>
<dbReference type="InterPro" id="IPR020843">
    <property type="entry name" value="ER"/>
</dbReference>
<comment type="cofactor">
    <cofactor evidence="1">
        <name>Zn(2+)</name>
        <dbReference type="ChEBI" id="CHEBI:29105"/>
    </cofactor>
</comment>
<dbReference type="Pfam" id="PF00107">
    <property type="entry name" value="ADH_zinc_N"/>
    <property type="match status" value="1"/>
</dbReference>
<dbReference type="Pfam" id="PF08240">
    <property type="entry name" value="ADH_N"/>
    <property type="match status" value="1"/>
</dbReference>
<dbReference type="FunFam" id="3.40.50.720:FF:000003">
    <property type="entry name" value="S-(hydroxymethyl)glutathione dehydrogenase"/>
    <property type="match status" value="1"/>
</dbReference>
<accession>A0A381NIY2</accession>
<dbReference type="PANTHER" id="PTHR43880">
    <property type="entry name" value="ALCOHOL DEHYDROGENASE"/>
    <property type="match status" value="1"/>
</dbReference>
<dbReference type="InterPro" id="IPR036291">
    <property type="entry name" value="NAD(P)-bd_dom_sf"/>
</dbReference>
<dbReference type="PANTHER" id="PTHR43880:SF12">
    <property type="entry name" value="ALCOHOL DEHYDROGENASE CLASS-3"/>
    <property type="match status" value="1"/>
</dbReference>
<dbReference type="InterPro" id="IPR013149">
    <property type="entry name" value="ADH-like_C"/>
</dbReference>
<organism evidence="7">
    <name type="scientific">marine metagenome</name>
    <dbReference type="NCBI Taxonomy" id="408172"/>
    <lineage>
        <taxon>unclassified sequences</taxon>
        <taxon>metagenomes</taxon>
        <taxon>ecological metagenomes</taxon>
    </lineage>
</organism>
<dbReference type="PROSITE" id="PS00059">
    <property type="entry name" value="ADH_ZINC"/>
    <property type="match status" value="1"/>
</dbReference>
<dbReference type="InterPro" id="IPR013154">
    <property type="entry name" value="ADH-like_N"/>
</dbReference>
<dbReference type="EMBL" id="UINC01000395">
    <property type="protein sequence ID" value="SUZ54566.1"/>
    <property type="molecule type" value="Genomic_DNA"/>
</dbReference>
<evidence type="ECO:0000259" key="6">
    <source>
        <dbReference type="SMART" id="SM00829"/>
    </source>
</evidence>
<protein>
    <recommendedName>
        <fullName evidence="6">Enoyl reductase (ER) domain-containing protein</fullName>
    </recommendedName>
</protein>
<keyword evidence="5" id="KW-0520">NAD</keyword>
<dbReference type="CDD" id="cd08279">
    <property type="entry name" value="Zn_ADH_class_III"/>
    <property type="match status" value="1"/>
</dbReference>
<reference evidence="7" key="1">
    <citation type="submission" date="2018-05" db="EMBL/GenBank/DDBJ databases">
        <authorList>
            <person name="Lanie J.A."/>
            <person name="Ng W.-L."/>
            <person name="Kazmierczak K.M."/>
            <person name="Andrzejewski T.M."/>
            <person name="Davidsen T.M."/>
            <person name="Wayne K.J."/>
            <person name="Tettelin H."/>
            <person name="Glass J.I."/>
            <person name="Rusch D."/>
            <person name="Podicherti R."/>
            <person name="Tsui H.-C.T."/>
            <person name="Winkler M.E."/>
        </authorList>
    </citation>
    <scope>NUCLEOTIDE SEQUENCE</scope>
</reference>
<dbReference type="SUPFAM" id="SSF51735">
    <property type="entry name" value="NAD(P)-binding Rossmann-fold domains"/>
    <property type="match status" value="1"/>
</dbReference>
<keyword evidence="2" id="KW-0479">Metal-binding</keyword>